<dbReference type="AlphaFoldDB" id="A0A7S3QE92"/>
<reference evidence="2" key="1">
    <citation type="submission" date="2021-01" db="EMBL/GenBank/DDBJ databases">
        <authorList>
            <person name="Corre E."/>
            <person name="Pelletier E."/>
            <person name="Niang G."/>
            <person name="Scheremetjew M."/>
            <person name="Finn R."/>
            <person name="Kale V."/>
            <person name="Holt S."/>
            <person name="Cochrane G."/>
            <person name="Meng A."/>
            <person name="Brown T."/>
            <person name="Cohen L."/>
        </authorList>
    </citation>
    <scope>NUCLEOTIDE SEQUENCE</scope>
    <source>
        <strain evidence="2">MM31A-1</strain>
    </source>
</reference>
<name>A0A7S3QE92_9STRA</name>
<gene>
    <name evidence="2" type="ORF">CDEB00056_LOCUS19660</name>
</gene>
<dbReference type="EMBL" id="HBIO01025633">
    <property type="protein sequence ID" value="CAE0474807.1"/>
    <property type="molecule type" value="Transcribed_RNA"/>
</dbReference>
<protein>
    <submittedName>
        <fullName evidence="2">Uncharacterized protein</fullName>
    </submittedName>
</protein>
<evidence type="ECO:0000313" key="2">
    <source>
        <dbReference type="EMBL" id="CAE0474807.1"/>
    </source>
</evidence>
<sequence length="151" mass="16752">MSSSNNPNSVPAVQSQSGQGQATQTQIASKNSANNNNNSNSNSKKRKRGEDQTVSNLRFQWHLYISKILSCKLLTAQKSIKEKCQEVIEGREELKKTVGRMESVIRGKEEEMRGLYLDKASSGSIGRGKRRKRLVVTKLVDANANSKIINS</sequence>
<feature type="region of interest" description="Disordered" evidence="1">
    <location>
        <begin position="1"/>
        <end position="52"/>
    </location>
</feature>
<evidence type="ECO:0000256" key="1">
    <source>
        <dbReference type="SAM" id="MobiDB-lite"/>
    </source>
</evidence>
<feature type="compositionally biased region" description="Low complexity" evidence="1">
    <location>
        <begin position="1"/>
        <end position="42"/>
    </location>
</feature>
<proteinExistence type="predicted"/>
<accession>A0A7S3QE92</accession>
<organism evidence="2">
    <name type="scientific">Chaetoceros debilis</name>
    <dbReference type="NCBI Taxonomy" id="122233"/>
    <lineage>
        <taxon>Eukaryota</taxon>
        <taxon>Sar</taxon>
        <taxon>Stramenopiles</taxon>
        <taxon>Ochrophyta</taxon>
        <taxon>Bacillariophyta</taxon>
        <taxon>Coscinodiscophyceae</taxon>
        <taxon>Chaetocerotophycidae</taxon>
        <taxon>Chaetocerotales</taxon>
        <taxon>Chaetocerotaceae</taxon>
        <taxon>Chaetoceros</taxon>
    </lineage>
</organism>